<proteinExistence type="predicted"/>
<evidence type="ECO:0000256" key="8">
    <source>
        <dbReference type="SAM" id="Phobius"/>
    </source>
</evidence>
<dbReference type="InterPro" id="IPR024989">
    <property type="entry name" value="MFS_assoc_dom"/>
</dbReference>
<evidence type="ECO:0000256" key="4">
    <source>
        <dbReference type="ARBA" id="ARBA00022519"/>
    </source>
</evidence>
<dbReference type="GO" id="GO:0015528">
    <property type="term" value="F:lactose:proton symporter activity"/>
    <property type="evidence" value="ECO:0007669"/>
    <property type="project" value="TreeGrafter"/>
</dbReference>
<feature type="transmembrane region" description="Helical" evidence="8">
    <location>
        <begin position="142"/>
        <end position="159"/>
    </location>
</feature>
<feature type="transmembrane region" description="Helical" evidence="8">
    <location>
        <begin position="21"/>
        <end position="40"/>
    </location>
</feature>
<comment type="caution">
    <text evidence="10">The sequence shown here is derived from an EMBL/GenBank/DDBJ whole genome shotgun (WGS) entry which is preliminary data.</text>
</comment>
<evidence type="ECO:0000256" key="1">
    <source>
        <dbReference type="ARBA" id="ARBA00004429"/>
    </source>
</evidence>
<sequence>MNRHENAKLNLQYISMQMPYWMGYSVLGTFTSVFLLSRHFNNGQIGLVLAIANLVATILQPFIASFADRMQKLTLSHLAAVMAVFIVGFSLILIVLPSQFLPVALIYILLYTSLILLQPITISVGTFFISRGYALNFGVARGLGSLAFAGASAVTGLLIERYSANVILFLMTGIFLFFIAATFWIDTRKTAGKYSASLTDIEITADPVMLEEPSSLPVFIKKYKRFMVLLVGVSMLFVFHTIGNSYMYQILAPLGGTEANVGSSLSIAAVSELPTMFLFTWLLTRFRCKSLIRVAAFFFTVKAVLMLLAGNIAMVNVAQSLQMFGFALHTTASVYYTNQIIPQKDLIKGQTLMATANTIGGIAGSFLGGVLLNFFSVQAMLLVGTIISATGTLIVFFAAED</sequence>
<dbReference type="EMBL" id="AJAQ01000001">
    <property type="protein sequence ID" value="EOH97583.1"/>
    <property type="molecule type" value="Genomic_DNA"/>
</dbReference>
<gene>
    <name evidence="10" type="ORF">UAU_00251</name>
</gene>
<dbReference type="GO" id="GO:0030395">
    <property type="term" value="F:lactose binding"/>
    <property type="evidence" value="ECO:0007669"/>
    <property type="project" value="TreeGrafter"/>
</dbReference>
<keyword evidence="4" id="KW-0997">Cell inner membrane</keyword>
<evidence type="ECO:0000256" key="5">
    <source>
        <dbReference type="ARBA" id="ARBA00022692"/>
    </source>
</evidence>
<evidence type="ECO:0000256" key="3">
    <source>
        <dbReference type="ARBA" id="ARBA00022475"/>
    </source>
</evidence>
<dbReference type="OrthoDB" id="1653456at2"/>
<keyword evidence="6 8" id="KW-1133">Transmembrane helix</keyword>
<feature type="transmembrane region" description="Helical" evidence="8">
    <location>
        <begin position="78"/>
        <end position="98"/>
    </location>
</feature>
<keyword evidence="11" id="KW-1185">Reference proteome</keyword>
<dbReference type="HOGENOM" id="CLU_013133_5_0_9"/>
<dbReference type="SUPFAM" id="SSF103473">
    <property type="entry name" value="MFS general substrate transporter"/>
    <property type="match status" value="1"/>
</dbReference>
<feature type="domain" description="Major facilitator superfamily (MFS) profile" evidence="9">
    <location>
        <begin position="220"/>
        <end position="401"/>
    </location>
</feature>
<dbReference type="Proteomes" id="UP000013782">
    <property type="component" value="Unassembled WGS sequence"/>
</dbReference>
<feature type="transmembrane region" description="Helical" evidence="8">
    <location>
        <begin position="381"/>
        <end position="399"/>
    </location>
</feature>
<evidence type="ECO:0000313" key="11">
    <source>
        <dbReference type="Proteomes" id="UP000013782"/>
    </source>
</evidence>
<feature type="transmembrane region" description="Helical" evidence="8">
    <location>
        <begin position="226"/>
        <end position="243"/>
    </location>
</feature>
<dbReference type="Gene3D" id="1.20.1250.20">
    <property type="entry name" value="MFS general substrate transporter like domains"/>
    <property type="match status" value="2"/>
</dbReference>
<protein>
    <recommendedName>
        <fullName evidence="9">Major facilitator superfamily (MFS) profile domain-containing protein</fullName>
    </recommendedName>
</protein>
<dbReference type="PANTHER" id="PTHR23522">
    <property type="entry name" value="BLL5896 PROTEIN"/>
    <property type="match status" value="1"/>
</dbReference>
<keyword evidence="2" id="KW-0813">Transport</keyword>
<dbReference type="PANTHER" id="PTHR23522:SF10">
    <property type="entry name" value="3-PHENYLPROPIONIC ACID TRANSPORTER-RELATED"/>
    <property type="match status" value="1"/>
</dbReference>
<feature type="transmembrane region" description="Helical" evidence="8">
    <location>
        <begin position="353"/>
        <end position="375"/>
    </location>
</feature>
<feature type="transmembrane region" description="Helical" evidence="8">
    <location>
        <begin position="104"/>
        <end position="130"/>
    </location>
</feature>
<accession>R2QQS0</accession>
<keyword evidence="5 8" id="KW-0812">Transmembrane</keyword>
<reference evidence="10 11" key="1">
    <citation type="submission" date="2013-02" db="EMBL/GenBank/DDBJ databases">
        <title>The Genome Sequence of Enterococcus pallens BAA-351.</title>
        <authorList>
            <consortium name="The Broad Institute Genome Sequencing Platform"/>
            <consortium name="The Broad Institute Genome Sequencing Center for Infectious Disease"/>
            <person name="Earl A.M."/>
            <person name="Gilmore M.S."/>
            <person name="Lebreton F."/>
            <person name="Walker B."/>
            <person name="Young S.K."/>
            <person name="Zeng Q."/>
            <person name="Gargeya S."/>
            <person name="Fitzgerald M."/>
            <person name="Haas B."/>
            <person name="Abouelleil A."/>
            <person name="Alvarado L."/>
            <person name="Arachchi H.M."/>
            <person name="Berlin A.M."/>
            <person name="Chapman S.B."/>
            <person name="Dewar J."/>
            <person name="Goldberg J."/>
            <person name="Griggs A."/>
            <person name="Gujja S."/>
            <person name="Hansen M."/>
            <person name="Howarth C."/>
            <person name="Imamovic A."/>
            <person name="Larimer J."/>
            <person name="McCowan C."/>
            <person name="Murphy C."/>
            <person name="Neiman D."/>
            <person name="Pearson M."/>
            <person name="Priest M."/>
            <person name="Roberts A."/>
            <person name="Saif S."/>
            <person name="Shea T."/>
            <person name="Sisk P."/>
            <person name="Sykes S."/>
            <person name="Wortman J."/>
            <person name="Nusbaum C."/>
            <person name="Birren B."/>
        </authorList>
    </citation>
    <scope>NUCLEOTIDE SEQUENCE [LARGE SCALE GENOMIC DNA]</scope>
    <source>
        <strain evidence="10 11">ATCC BAA-351</strain>
    </source>
</reference>
<dbReference type="Pfam" id="PF12832">
    <property type="entry name" value="MFS_1_like"/>
    <property type="match status" value="1"/>
</dbReference>
<dbReference type="InterPro" id="IPR020846">
    <property type="entry name" value="MFS_dom"/>
</dbReference>
<dbReference type="AlphaFoldDB" id="R2QQS0"/>
<dbReference type="PROSITE" id="PS50850">
    <property type="entry name" value="MFS"/>
    <property type="match status" value="1"/>
</dbReference>
<evidence type="ECO:0000256" key="2">
    <source>
        <dbReference type="ARBA" id="ARBA00022448"/>
    </source>
</evidence>
<evidence type="ECO:0000256" key="6">
    <source>
        <dbReference type="ARBA" id="ARBA00022989"/>
    </source>
</evidence>
<feature type="transmembrane region" description="Helical" evidence="8">
    <location>
        <begin position="165"/>
        <end position="185"/>
    </location>
</feature>
<dbReference type="PATRIC" id="fig|1158607.3.peg.252"/>
<dbReference type="GO" id="GO:0005886">
    <property type="term" value="C:plasma membrane"/>
    <property type="evidence" value="ECO:0007669"/>
    <property type="project" value="UniProtKB-SubCell"/>
</dbReference>
<evidence type="ECO:0000259" key="9">
    <source>
        <dbReference type="PROSITE" id="PS50850"/>
    </source>
</evidence>
<organism evidence="10 11">
    <name type="scientific">Enterococcus pallens ATCC BAA-351</name>
    <dbReference type="NCBI Taxonomy" id="1158607"/>
    <lineage>
        <taxon>Bacteria</taxon>
        <taxon>Bacillati</taxon>
        <taxon>Bacillota</taxon>
        <taxon>Bacilli</taxon>
        <taxon>Lactobacillales</taxon>
        <taxon>Enterococcaceae</taxon>
        <taxon>Enterococcus</taxon>
    </lineage>
</organism>
<dbReference type="STRING" id="160454.RV10_GL004773"/>
<evidence type="ECO:0000256" key="7">
    <source>
        <dbReference type="ARBA" id="ARBA00023136"/>
    </source>
</evidence>
<feature type="transmembrane region" description="Helical" evidence="8">
    <location>
        <begin position="295"/>
        <end position="315"/>
    </location>
</feature>
<dbReference type="eggNOG" id="COG2814">
    <property type="taxonomic scope" value="Bacteria"/>
</dbReference>
<dbReference type="RefSeq" id="WP_010755316.1">
    <property type="nucleotide sequence ID" value="NZ_ASWD01000002.1"/>
</dbReference>
<evidence type="ECO:0000313" key="10">
    <source>
        <dbReference type="EMBL" id="EOH97583.1"/>
    </source>
</evidence>
<dbReference type="InterPro" id="IPR036259">
    <property type="entry name" value="MFS_trans_sf"/>
</dbReference>
<feature type="transmembrane region" description="Helical" evidence="8">
    <location>
        <begin position="46"/>
        <end position="66"/>
    </location>
</feature>
<keyword evidence="7 8" id="KW-0472">Membrane</keyword>
<name>R2QQS0_9ENTE</name>
<feature type="transmembrane region" description="Helical" evidence="8">
    <location>
        <begin position="263"/>
        <end position="283"/>
    </location>
</feature>
<comment type="subcellular location">
    <subcellularLocation>
        <location evidence="1">Cell inner membrane</location>
        <topology evidence="1">Multi-pass membrane protein</topology>
    </subcellularLocation>
</comment>
<keyword evidence="3" id="KW-1003">Cell membrane</keyword>